<feature type="region of interest" description="Disordered" evidence="2">
    <location>
        <begin position="225"/>
        <end position="263"/>
    </location>
</feature>
<evidence type="ECO:0000256" key="2">
    <source>
        <dbReference type="SAM" id="MobiDB-lite"/>
    </source>
</evidence>
<comment type="caution">
    <text evidence="4">The sequence shown here is derived from an EMBL/GenBank/DDBJ whole genome shotgun (WGS) entry which is preliminary data.</text>
</comment>
<reference evidence="4 5" key="1">
    <citation type="submission" date="2017-10" db="EMBL/GenBank/DDBJ databases">
        <title>Comparative genomics in systemic dimorphic fungi from Ajellomycetaceae.</title>
        <authorList>
            <person name="Munoz J.F."/>
            <person name="Mcewen J.G."/>
            <person name="Clay O.K."/>
            <person name="Cuomo C.A."/>
        </authorList>
    </citation>
    <scope>NUCLEOTIDE SEQUENCE [LARGE SCALE GENOMIC DNA]</scope>
    <source>
        <strain evidence="4 5">UAMH5409</strain>
    </source>
</reference>
<dbReference type="EMBL" id="PDNB01000278">
    <property type="protein sequence ID" value="PGG96497.1"/>
    <property type="molecule type" value="Genomic_DNA"/>
</dbReference>
<evidence type="ECO:0000256" key="1">
    <source>
        <dbReference type="SAM" id="Coils"/>
    </source>
</evidence>
<gene>
    <name evidence="4" type="ORF">AJ79_09557</name>
</gene>
<feature type="region of interest" description="Disordered" evidence="2">
    <location>
        <begin position="350"/>
        <end position="373"/>
    </location>
</feature>
<evidence type="ECO:0000259" key="3">
    <source>
        <dbReference type="Pfam" id="PF13902"/>
    </source>
</evidence>
<protein>
    <recommendedName>
        <fullName evidence="3">R3H-associated N-terminal domain-containing protein</fullName>
    </recommendedName>
</protein>
<keyword evidence="1" id="KW-0175">Coiled coil</keyword>
<feature type="domain" description="R3H-associated N-terminal" evidence="3">
    <location>
        <begin position="95"/>
        <end position="196"/>
    </location>
</feature>
<feature type="region of interest" description="Disordered" evidence="2">
    <location>
        <begin position="168"/>
        <end position="190"/>
    </location>
</feature>
<feature type="compositionally biased region" description="Basic and acidic residues" evidence="2">
    <location>
        <begin position="243"/>
        <end position="252"/>
    </location>
</feature>
<dbReference type="InterPro" id="IPR036867">
    <property type="entry name" value="R3H_dom_sf"/>
</dbReference>
<organism evidence="4 5">
    <name type="scientific">Helicocarpus griseus UAMH5409</name>
    <dbReference type="NCBI Taxonomy" id="1447875"/>
    <lineage>
        <taxon>Eukaryota</taxon>
        <taxon>Fungi</taxon>
        <taxon>Dikarya</taxon>
        <taxon>Ascomycota</taxon>
        <taxon>Pezizomycotina</taxon>
        <taxon>Eurotiomycetes</taxon>
        <taxon>Eurotiomycetidae</taxon>
        <taxon>Onygenales</taxon>
        <taxon>Ajellomycetaceae</taxon>
        <taxon>Helicocarpus</taxon>
    </lineage>
</organism>
<feature type="region of interest" description="Disordered" evidence="2">
    <location>
        <begin position="81"/>
        <end position="122"/>
    </location>
</feature>
<sequence length="394" mass="44135">MAIHPTLHVDGSLTPQQAQEISVWSQRAARAIHGDNAPTSTEGATSTARVPGTSVSLAIPLDDEHHPPTSLPLRVRTAPNGETAAPVASATYRRREPLRRDSQKRREALLKGKEGSRRRQRWENDRLLNNPWAQPPSANDWQIQPTYQHRSVPYYLAPLWDTHFASKEHTKNSRKNNKDNDSGSQIPKELRLKLKHARAARGMLRDLEEEIRRFVEKYHEKQAVLRDEGLEDAPSPLSDDDDKNDRKNKPDEASDDSGSDDDEVVFVGRKGQMHDSPSRKDRLRKLDADMGITKEPEGEKMVFESLEEDRAAGFGRWLVHSLASYYGLRTWSVTVGNPARREAYVGINPLPTAKSRGSSTTPHGMSKVTAEHNVPRTKSGAILPQPLWATVAAC</sequence>
<dbReference type="AlphaFoldDB" id="A0A2B7WJ24"/>
<feature type="compositionally biased region" description="Acidic residues" evidence="2">
    <location>
        <begin position="253"/>
        <end position="263"/>
    </location>
</feature>
<dbReference type="Proteomes" id="UP000223968">
    <property type="component" value="Unassembled WGS sequence"/>
</dbReference>
<proteinExistence type="predicted"/>
<dbReference type="CDD" id="cd02325">
    <property type="entry name" value="R3H"/>
    <property type="match status" value="1"/>
</dbReference>
<feature type="compositionally biased region" description="Basic and acidic residues" evidence="2">
    <location>
        <begin position="168"/>
        <end position="181"/>
    </location>
</feature>
<dbReference type="GO" id="GO:0003676">
    <property type="term" value="F:nucleic acid binding"/>
    <property type="evidence" value="ECO:0007669"/>
    <property type="project" value="InterPro"/>
</dbReference>
<keyword evidence="5" id="KW-1185">Reference proteome</keyword>
<evidence type="ECO:0000313" key="5">
    <source>
        <dbReference type="Proteomes" id="UP000223968"/>
    </source>
</evidence>
<dbReference type="Pfam" id="PF13902">
    <property type="entry name" value="R3H-assoc"/>
    <property type="match status" value="1"/>
</dbReference>
<dbReference type="InterPro" id="IPR025952">
    <property type="entry name" value="R3H-assoc_dom"/>
</dbReference>
<feature type="coiled-coil region" evidence="1">
    <location>
        <begin position="197"/>
        <end position="224"/>
    </location>
</feature>
<feature type="compositionally biased region" description="Basic and acidic residues" evidence="2">
    <location>
        <begin position="93"/>
        <end position="122"/>
    </location>
</feature>
<evidence type="ECO:0000313" key="4">
    <source>
        <dbReference type="EMBL" id="PGG96497.1"/>
    </source>
</evidence>
<dbReference type="OrthoDB" id="10256743at2759"/>
<accession>A0A2B7WJ24</accession>
<name>A0A2B7WJ24_9EURO</name>
<dbReference type="SUPFAM" id="SSF82708">
    <property type="entry name" value="R3H domain"/>
    <property type="match status" value="1"/>
</dbReference>